<evidence type="ECO:0000256" key="9">
    <source>
        <dbReference type="RuleBase" id="RU003357"/>
    </source>
</evidence>
<evidence type="ECO:0000259" key="11">
    <source>
        <dbReference type="Pfam" id="PF07715"/>
    </source>
</evidence>
<evidence type="ECO:0000256" key="1">
    <source>
        <dbReference type="ARBA" id="ARBA00004571"/>
    </source>
</evidence>
<dbReference type="Pfam" id="PF00593">
    <property type="entry name" value="TonB_dep_Rec_b-barrel"/>
    <property type="match status" value="1"/>
</dbReference>
<dbReference type="InterPro" id="IPR036942">
    <property type="entry name" value="Beta-barrel_TonB_sf"/>
</dbReference>
<feature type="domain" description="TonB-dependent receptor plug" evidence="11">
    <location>
        <begin position="226"/>
        <end position="343"/>
    </location>
</feature>
<evidence type="ECO:0000256" key="5">
    <source>
        <dbReference type="ARBA" id="ARBA00023077"/>
    </source>
</evidence>
<dbReference type="InterPro" id="IPR023996">
    <property type="entry name" value="TonB-dep_OMP_SusC/RagA"/>
</dbReference>
<dbReference type="NCBIfam" id="TIGR04057">
    <property type="entry name" value="SusC_RagA_signa"/>
    <property type="match status" value="1"/>
</dbReference>
<evidence type="ECO:0000256" key="8">
    <source>
        <dbReference type="PROSITE-ProRule" id="PRU01360"/>
    </source>
</evidence>
<dbReference type="Gene3D" id="2.60.40.1120">
    <property type="entry name" value="Carboxypeptidase-like, regulatory domain"/>
    <property type="match status" value="1"/>
</dbReference>
<evidence type="ECO:0000259" key="10">
    <source>
        <dbReference type="Pfam" id="PF00593"/>
    </source>
</evidence>
<feature type="domain" description="TonB-dependent receptor-like beta-barrel" evidence="10">
    <location>
        <begin position="549"/>
        <end position="1012"/>
    </location>
</feature>
<comment type="similarity">
    <text evidence="8 9">Belongs to the TonB-dependent receptor family.</text>
</comment>
<organism evidence="12 13">
    <name type="scientific">Butyricimonas paravirosa</name>
    <dbReference type="NCBI Taxonomy" id="1472417"/>
    <lineage>
        <taxon>Bacteria</taxon>
        <taxon>Pseudomonadati</taxon>
        <taxon>Bacteroidota</taxon>
        <taxon>Bacteroidia</taxon>
        <taxon>Bacteroidales</taxon>
        <taxon>Odoribacteraceae</taxon>
        <taxon>Butyricimonas</taxon>
    </lineage>
</organism>
<gene>
    <name evidence="12" type="ORF">F1644_17090</name>
</gene>
<dbReference type="InterPro" id="IPR000531">
    <property type="entry name" value="Beta-barrel_TonB"/>
</dbReference>
<dbReference type="InterPro" id="IPR039426">
    <property type="entry name" value="TonB-dep_rcpt-like"/>
</dbReference>
<keyword evidence="3 8" id="KW-1134">Transmembrane beta strand</keyword>
<evidence type="ECO:0000313" key="12">
    <source>
        <dbReference type="EMBL" id="WOF13872.1"/>
    </source>
</evidence>
<dbReference type="PROSITE" id="PS52016">
    <property type="entry name" value="TONB_DEPENDENT_REC_3"/>
    <property type="match status" value="1"/>
</dbReference>
<reference evidence="12 13" key="1">
    <citation type="submission" date="2019-09" db="EMBL/GenBank/DDBJ databases">
        <title>Butyricimonas paravirosa DSM 105722 (=214-4 = JCM 18677 = CCUG 65563).</title>
        <authorList>
            <person name="Le Roy T."/>
            <person name="Cani P.D."/>
        </authorList>
    </citation>
    <scope>NUCLEOTIDE SEQUENCE [LARGE SCALE GENOMIC DNA]</scope>
    <source>
        <strain evidence="12 13">DSM 105722</strain>
    </source>
</reference>
<dbReference type="InterPro" id="IPR037066">
    <property type="entry name" value="Plug_dom_sf"/>
</dbReference>
<evidence type="ECO:0000256" key="4">
    <source>
        <dbReference type="ARBA" id="ARBA00022692"/>
    </source>
</evidence>
<evidence type="ECO:0000256" key="7">
    <source>
        <dbReference type="ARBA" id="ARBA00023237"/>
    </source>
</evidence>
<keyword evidence="2 8" id="KW-0813">Transport</keyword>
<sequence length="1133" mass="128013">MEKNEDVGLFYWKSRIKKMLLLMKLICFWILVGLMQVHATAYGQAESVAFEKKSLTIDQVFSTITTQLKYDIFYSDDEIDVAKVVRLPNLTVNVEDVLRLVLGEHFTYQFVGKTIVIAPKTEIPQNQKGLQLRGFVSDTKKQPMPGVTVKLVGTSIGTATNMDGWFQLPDIPANAGTLEFSFVGYKSQKVDFTANTRDTLRIVMEEDVTEVDEVVVTGMFTRKANSFTGAAQSFSREEIRRVGNTNVLQSIKNLDPSFRIAESLANGSNPNQQYEITMRGQSGFPDLKGEYSSNPNNPLFIVDGFEQSLTYVMDMDMNRVASVTLLKDAAAKAIYGSKAANGVVVIETLQPEKGKLRVSYTGTMNVQLPDLTSYDLCNAAEKLEVEFNAGKYTYFRDNGSSIWGNPVEQYSWDQVYNGLMKEVIAGVNTDWKSIPLRNGIGQKHAIYLEGGDDFFRYGLDVSYNNVVGVMKGSNRNTFSGGVTLSYRYNNIMLKNSFSVTYNKGENSPYGSFSEYTSMNPYYRCWDDDGNVIKILGERLGTYQNTNVYNPVWNATINTKDFSEYTQFVNNFYVEWTPARGFKFTGRVSLNKSDTGSEIFHPASHTDFIGWEEDEEKIYRRGSYIYGDGKSFAVSADVLANYSVQLGERHMIFANVGWSLNNSTSESVTFKAEGFSNDKLDNLAFARQYYKDGRPSASESTTRDIGFVGAANYSYDNRYLFDASFRLSGSSQFGSDNRWGTFWSLGLGWNLHQEKFFHSLTDSGILSQLKLRGSLGYTGSQNFNSYQSIATYSYYTSSAYNGNIGAVLAGMPNSRLKWQRKYDRNLGVDFGVFNGRLQGRFDYYSTVTDDLLTDVTIPSSTGFTSYKENLGKVENIGYEISLKYRVWQEQSKDAFLNIFVAASHNKNTIKQISNFLQTYNDTQTSSVSNKPITRYEEGQSMSAIWAVKSMGIDPACGDELFITSEGTRTYEWDSDNLQICGDTEPTLQGNLGFNFDYKGISLNVTARYQFGGQVYNQTLVDKVENANLENNVDRRIFSDRWVKKGDVSLYKNIKNEETTQATSRFVEDDDQFVISSLNLSYELTRIEAIKRIGMERLRLSFDMTDFGRMQSVKIERGTSYPFARTFSFSLQVMF</sequence>
<keyword evidence="13" id="KW-1185">Reference proteome</keyword>
<keyword evidence="7 8" id="KW-0998">Cell outer membrane</keyword>
<dbReference type="Pfam" id="PF07715">
    <property type="entry name" value="Plug"/>
    <property type="match status" value="1"/>
</dbReference>
<proteinExistence type="inferred from homology"/>
<dbReference type="SUPFAM" id="SSF56935">
    <property type="entry name" value="Porins"/>
    <property type="match status" value="1"/>
</dbReference>
<keyword evidence="4 8" id="KW-0812">Transmembrane</keyword>
<evidence type="ECO:0000313" key="13">
    <source>
        <dbReference type="Proteomes" id="UP001302374"/>
    </source>
</evidence>
<dbReference type="Pfam" id="PF13715">
    <property type="entry name" value="CarbopepD_reg_2"/>
    <property type="match status" value="1"/>
</dbReference>
<evidence type="ECO:0000256" key="3">
    <source>
        <dbReference type="ARBA" id="ARBA00022452"/>
    </source>
</evidence>
<dbReference type="Gene3D" id="2.40.170.20">
    <property type="entry name" value="TonB-dependent receptor, beta-barrel domain"/>
    <property type="match status" value="1"/>
</dbReference>
<keyword evidence="5 9" id="KW-0798">TonB box</keyword>
<dbReference type="NCBIfam" id="TIGR04056">
    <property type="entry name" value="OMP_RagA_SusC"/>
    <property type="match status" value="1"/>
</dbReference>
<evidence type="ECO:0000256" key="2">
    <source>
        <dbReference type="ARBA" id="ARBA00022448"/>
    </source>
</evidence>
<dbReference type="SUPFAM" id="SSF49464">
    <property type="entry name" value="Carboxypeptidase regulatory domain-like"/>
    <property type="match status" value="1"/>
</dbReference>
<accession>A0ABZ0FZ88</accession>
<dbReference type="InterPro" id="IPR012910">
    <property type="entry name" value="Plug_dom"/>
</dbReference>
<dbReference type="InterPro" id="IPR008969">
    <property type="entry name" value="CarboxyPept-like_regulatory"/>
</dbReference>
<dbReference type="Gene3D" id="2.170.130.10">
    <property type="entry name" value="TonB-dependent receptor, plug domain"/>
    <property type="match status" value="1"/>
</dbReference>
<dbReference type="InterPro" id="IPR023997">
    <property type="entry name" value="TonB-dep_OMP_SusC/RagA_CS"/>
</dbReference>
<evidence type="ECO:0000256" key="6">
    <source>
        <dbReference type="ARBA" id="ARBA00023136"/>
    </source>
</evidence>
<dbReference type="EMBL" id="CP043839">
    <property type="protein sequence ID" value="WOF13872.1"/>
    <property type="molecule type" value="Genomic_DNA"/>
</dbReference>
<comment type="subcellular location">
    <subcellularLocation>
        <location evidence="1 8">Cell outer membrane</location>
        <topology evidence="1 8">Multi-pass membrane protein</topology>
    </subcellularLocation>
</comment>
<keyword evidence="6 8" id="KW-0472">Membrane</keyword>
<protein>
    <submittedName>
        <fullName evidence="12">SusC/RagA family TonB-linked outer membrane protein</fullName>
    </submittedName>
</protein>
<dbReference type="Proteomes" id="UP001302374">
    <property type="component" value="Chromosome"/>
</dbReference>
<name>A0ABZ0FZ88_9BACT</name>